<dbReference type="EMBL" id="LQYN01000026">
    <property type="protein sequence ID" value="KYD09171.1"/>
    <property type="molecule type" value="Genomic_DNA"/>
</dbReference>
<evidence type="ECO:0000259" key="10">
    <source>
        <dbReference type="Pfam" id="PF22638"/>
    </source>
</evidence>
<dbReference type="GO" id="GO:0044780">
    <property type="term" value="P:bacterial-type flagellum assembly"/>
    <property type="evidence" value="ECO:0007669"/>
    <property type="project" value="InterPro"/>
</dbReference>
<keyword evidence="12" id="KW-0969">Cilium</keyword>
<dbReference type="KEGG" id="hspo:JGZ69_11400"/>
<dbReference type="Pfam" id="PF22638">
    <property type="entry name" value="FlgK_D1"/>
    <property type="match status" value="1"/>
</dbReference>
<comment type="subcellular location">
    <subcellularLocation>
        <location evidence="1 7">Bacterial flagellum</location>
    </subcellularLocation>
    <subcellularLocation>
        <location evidence="2 7">Secreted</location>
    </subcellularLocation>
</comment>
<protein>
    <recommendedName>
        <fullName evidence="4 7">Flagellar hook-associated protein 1</fullName>
        <shortName evidence="7">HAP1</shortName>
    </recommendedName>
</protein>
<keyword evidence="12" id="KW-0966">Cell projection</keyword>
<dbReference type="PANTHER" id="PTHR30033:SF1">
    <property type="entry name" value="FLAGELLAR HOOK-ASSOCIATED PROTEIN 1"/>
    <property type="match status" value="1"/>
</dbReference>
<dbReference type="AlphaFoldDB" id="A0A150LA05"/>
<keyword evidence="6 7" id="KW-0975">Bacterial flagellum</keyword>
<dbReference type="GO" id="GO:0009424">
    <property type="term" value="C:bacterial-type flagellum hook"/>
    <property type="evidence" value="ECO:0007669"/>
    <property type="project" value="UniProtKB-UniRule"/>
</dbReference>
<gene>
    <name evidence="7 12" type="primary">flgK</name>
    <name evidence="11" type="ORF">B4102_2698</name>
    <name evidence="12" type="ORF">JGZ69_11400</name>
</gene>
<evidence type="ECO:0000259" key="8">
    <source>
        <dbReference type="Pfam" id="PF00460"/>
    </source>
</evidence>
<evidence type="ECO:0000256" key="3">
    <source>
        <dbReference type="ARBA" id="ARBA00009677"/>
    </source>
</evidence>
<evidence type="ECO:0000313" key="12">
    <source>
        <dbReference type="EMBL" id="QQX23551.1"/>
    </source>
</evidence>
<dbReference type="Pfam" id="PF00460">
    <property type="entry name" value="Flg_bb_rod"/>
    <property type="match status" value="1"/>
</dbReference>
<dbReference type="InterPro" id="IPR010930">
    <property type="entry name" value="Flg_bb/hook_C_dom"/>
</dbReference>
<dbReference type="InterPro" id="IPR002371">
    <property type="entry name" value="FlgK"/>
</dbReference>
<dbReference type="InterPro" id="IPR019776">
    <property type="entry name" value="Flagellar_basal_body_rod_CS"/>
</dbReference>
<evidence type="ECO:0000256" key="6">
    <source>
        <dbReference type="ARBA" id="ARBA00023143"/>
    </source>
</evidence>
<evidence type="ECO:0000259" key="9">
    <source>
        <dbReference type="Pfam" id="PF06429"/>
    </source>
</evidence>
<accession>A0A150LA05</accession>
<dbReference type="Proteomes" id="UP000075666">
    <property type="component" value="Unassembled WGS sequence"/>
</dbReference>
<dbReference type="GO" id="GO:0005576">
    <property type="term" value="C:extracellular region"/>
    <property type="evidence" value="ECO:0007669"/>
    <property type="project" value="UniProtKB-SubCell"/>
</dbReference>
<evidence type="ECO:0000256" key="2">
    <source>
        <dbReference type="ARBA" id="ARBA00004613"/>
    </source>
</evidence>
<evidence type="ECO:0000256" key="5">
    <source>
        <dbReference type="ARBA" id="ARBA00022525"/>
    </source>
</evidence>
<dbReference type="PATRIC" id="fig|46224.3.peg.1900"/>
<dbReference type="RefSeq" id="WP_066229110.1">
    <property type="nucleotide sequence ID" value="NZ_CP066701.1"/>
</dbReference>
<sequence>MRSTFFGLETAKRGMFTSQSAIYTTGNNISNANTPGYTRQRIEFIQTEGFPSPAMNRPEIPGLLGTGVKEGSIERIRDQFIDRQYRNENTKLGYWQSYAGSVQKMEEIMNEPSDYGLSKAMSQFWQSLQDLSVNPENEGARMVVLQRGQSLAETFNYLHDSLMSVRNELNHEMDVTVQQVNSLTTQLAAVNKQISEVEPHGYLPNDLYDQRDRLLDELSSIVPIETTYQTSGGKPSPKAEGTASINLVIGNKKISLVNGSNASAVSIEKDEKGVSSISVNGEIATSDMDSLTGQGKLNALIQAYGTGEGKGLYPEMLDNLDKLAYTYATIFNEIHSKGYDKNGNGGVDANGNPLGKNFFEGLGTDYKGAAGSIKVADLKPSEIAASLVKGNAGNGGNAIALGNIKDLQFSNNSVTLSDGTKLENLEINNGTIQSFFEGTIGSMAVKGQQANRLAHNSEVLLNSVDKNRQSVTAVSLDEEFSNLIQFQHAYSASARMITAIDEMLDQIINGLGHVGK</sequence>
<dbReference type="NCBIfam" id="TIGR02492">
    <property type="entry name" value="flgK_ends"/>
    <property type="match status" value="1"/>
</dbReference>
<evidence type="ECO:0000256" key="7">
    <source>
        <dbReference type="RuleBase" id="RU362065"/>
    </source>
</evidence>
<dbReference type="Proteomes" id="UP000595512">
    <property type="component" value="Chromosome"/>
</dbReference>
<comment type="similarity">
    <text evidence="3 7">Belongs to the flagella basal body rod proteins family.</text>
</comment>
<proteinExistence type="inferred from homology"/>
<evidence type="ECO:0000256" key="4">
    <source>
        <dbReference type="ARBA" id="ARBA00016244"/>
    </source>
</evidence>
<dbReference type="PRINTS" id="PR01005">
    <property type="entry name" value="FLGHOOKAP1"/>
</dbReference>
<dbReference type="SUPFAM" id="SSF64518">
    <property type="entry name" value="Phase 1 flagellin"/>
    <property type="match status" value="1"/>
</dbReference>
<feature type="domain" description="Flagellar basal body rod protein N-terminal" evidence="8">
    <location>
        <begin position="8"/>
        <end position="38"/>
    </location>
</feature>
<dbReference type="Pfam" id="PF06429">
    <property type="entry name" value="Flg_bbr_C"/>
    <property type="match status" value="1"/>
</dbReference>
<name>A0A150LA05_9BACI</name>
<dbReference type="EMBL" id="CP066701">
    <property type="protein sequence ID" value="QQX23551.1"/>
    <property type="molecule type" value="Genomic_DNA"/>
</dbReference>
<dbReference type="STRING" id="46224.B4102_2698"/>
<dbReference type="InterPro" id="IPR053927">
    <property type="entry name" value="FlgK_helical"/>
</dbReference>
<reference evidence="11 13" key="1">
    <citation type="submission" date="2016-01" db="EMBL/GenBank/DDBJ databases">
        <title>Genome Sequences of Twelve Sporeforming Bacillus Species Isolated from Foods.</title>
        <authorList>
            <person name="Berendsen E.M."/>
            <person name="Wells-Bennik M.H."/>
            <person name="Krawcyk A.O."/>
            <person name="De Jong A."/>
            <person name="Holsappel S."/>
            <person name="Eijlander R.T."/>
            <person name="Kuipers O.P."/>
        </authorList>
    </citation>
    <scope>NUCLEOTIDE SEQUENCE [LARGE SCALE GENOMIC DNA]</scope>
    <source>
        <strain evidence="11 13">B4102</strain>
    </source>
</reference>
<keyword evidence="12" id="KW-0282">Flagellum</keyword>
<evidence type="ECO:0000313" key="13">
    <source>
        <dbReference type="Proteomes" id="UP000075666"/>
    </source>
</evidence>
<keyword evidence="13" id="KW-1185">Reference proteome</keyword>
<keyword evidence="5 7" id="KW-0964">Secreted</keyword>
<evidence type="ECO:0000313" key="11">
    <source>
        <dbReference type="EMBL" id="KYD09171.1"/>
    </source>
</evidence>
<feature type="domain" description="Flagellar hook-associated protein FlgK helical" evidence="10">
    <location>
        <begin position="103"/>
        <end position="348"/>
    </location>
</feature>
<evidence type="ECO:0000256" key="1">
    <source>
        <dbReference type="ARBA" id="ARBA00004365"/>
    </source>
</evidence>
<feature type="domain" description="Flagellar basal-body/hook protein C-terminal" evidence="9">
    <location>
        <begin position="473"/>
        <end position="509"/>
    </location>
</feature>
<dbReference type="GO" id="GO:0005198">
    <property type="term" value="F:structural molecule activity"/>
    <property type="evidence" value="ECO:0007669"/>
    <property type="project" value="UniProtKB-UniRule"/>
</dbReference>
<evidence type="ECO:0000313" key="14">
    <source>
        <dbReference type="Proteomes" id="UP000595512"/>
    </source>
</evidence>
<dbReference type="PROSITE" id="PS00588">
    <property type="entry name" value="FLAGELLA_BB_ROD"/>
    <property type="match status" value="1"/>
</dbReference>
<dbReference type="PANTHER" id="PTHR30033">
    <property type="entry name" value="FLAGELLAR HOOK-ASSOCIATED PROTEIN 1"/>
    <property type="match status" value="1"/>
</dbReference>
<dbReference type="InterPro" id="IPR001444">
    <property type="entry name" value="Flag_bb_rod_N"/>
</dbReference>
<organism evidence="11 13">
    <name type="scientific">Heyndrickxia sporothermodurans</name>
    <dbReference type="NCBI Taxonomy" id="46224"/>
    <lineage>
        <taxon>Bacteria</taxon>
        <taxon>Bacillati</taxon>
        <taxon>Bacillota</taxon>
        <taxon>Bacilli</taxon>
        <taxon>Bacillales</taxon>
        <taxon>Bacillaceae</taxon>
        <taxon>Heyndrickxia</taxon>
    </lineage>
</organism>
<dbReference type="OrthoDB" id="9802553at2"/>
<reference evidence="12 14" key="2">
    <citation type="submission" date="2020-12" db="EMBL/GenBank/DDBJ databases">
        <title>Taxonomic evaluation of the Bacillus sporothermodurans group of bacteria based on whole genome sequences.</title>
        <authorList>
            <person name="Fiedler G."/>
            <person name="Herbstmann A.-D."/>
            <person name="Doll E."/>
            <person name="Wenning M."/>
            <person name="Brinks E."/>
            <person name="Kabisch J."/>
            <person name="Breitenwieser F."/>
            <person name="Lappann M."/>
            <person name="Boehnlein C."/>
            <person name="Franz C."/>
        </authorList>
    </citation>
    <scope>NUCLEOTIDE SEQUENCE [LARGE SCALE GENOMIC DNA]</scope>
    <source>
        <strain evidence="12 14">DSM 10599</strain>
    </source>
</reference>